<dbReference type="GO" id="GO:0004799">
    <property type="term" value="F:thymidylate synthase activity"/>
    <property type="evidence" value="ECO:0007669"/>
    <property type="project" value="UniProtKB-EC"/>
</dbReference>
<comment type="pathway">
    <text evidence="1">Cofactor biosynthesis; tetrahydrofolate biosynthesis; 5,6,7,8-tetrahydrofolate from 7,8-dihydrofolate: step 1/1.</text>
</comment>
<evidence type="ECO:0000256" key="2">
    <source>
        <dbReference type="ARBA" id="ARBA00006900"/>
    </source>
</evidence>
<sequence length="497" mass="57491">MSKKIIGIACLANNRAIGNNNTLIFSNKEDMKFFTKTTIATIDKNKKNAVIMGRKTFYTLKRLLKGRINCVLTHSDKFLYDNTMDGRSGDLYIYKEVDKLLQKLNNDPVIETIYVIGGATIYKYFSDNNLFDTLILSIVKTPIIDYGDVFFPEINLTKYYIKDKIEINNKGREITSGSKCDMNYNIYYLNKKTHKVNEITDILDSNIQEYQYLNLLEKILTDGEVRETRNSKTISLFGVKMQFDISQSFPLLTTKKMYWKGILKELLWFINANTNSKDLEKDKVRIWQGNSTREYLDSIGLTQYEEGDCGPIYGFQWRHFNAKYRGHGADYTGEGVDQLQNIIDLIRTNPNSRRMYMTAWNPCQLKEMALPPCHISYQFYVRKCSDTGKRFLDCMMYQRSGDIFLGVPFNIASTATLTYIIANATDIHPGKINIVIGDAHIYENHIEQVKTQLGRTPYTFPTLVIKKKIDDIDNIIYDDFEIDEYTCHPGIKAEMVP</sequence>
<dbReference type="SUPFAM" id="SSF55831">
    <property type="entry name" value="Thymidylate synthase/dCMP hydroxymethylase"/>
    <property type="match status" value="1"/>
</dbReference>
<evidence type="ECO:0000313" key="14">
    <source>
        <dbReference type="EMBL" id="QHS86868.1"/>
    </source>
</evidence>
<dbReference type="GO" id="GO:0046654">
    <property type="term" value="P:tetrahydrofolate biosynthetic process"/>
    <property type="evidence" value="ECO:0007669"/>
    <property type="project" value="UniProtKB-UniPathway"/>
</dbReference>
<keyword evidence="5" id="KW-0489">Methyltransferase</keyword>
<dbReference type="GO" id="GO:0005739">
    <property type="term" value="C:mitochondrion"/>
    <property type="evidence" value="ECO:0007669"/>
    <property type="project" value="TreeGrafter"/>
</dbReference>
<dbReference type="Gene3D" id="3.30.572.10">
    <property type="entry name" value="Thymidylate synthase/dCMP hydroxymethylase domain"/>
    <property type="match status" value="1"/>
</dbReference>
<dbReference type="Gene3D" id="3.40.430.10">
    <property type="entry name" value="Dihydrofolate Reductase, subunit A"/>
    <property type="match status" value="1"/>
</dbReference>
<comment type="similarity">
    <text evidence="2">In the C-terminal section; belongs to the thymidylate synthase family.</text>
</comment>
<evidence type="ECO:0000256" key="8">
    <source>
        <dbReference type="ARBA" id="ARBA00022857"/>
    </source>
</evidence>
<dbReference type="NCBIfam" id="TIGR03284">
    <property type="entry name" value="thym_sym"/>
    <property type="match status" value="1"/>
</dbReference>
<keyword evidence="6" id="KW-0808">Transferase</keyword>
<evidence type="ECO:0000256" key="7">
    <source>
        <dbReference type="ARBA" id="ARBA00022727"/>
    </source>
</evidence>
<name>A0A6C0B5R5_9ZZZZ</name>
<dbReference type="InterPro" id="IPR020940">
    <property type="entry name" value="Thymidylate_synthase_AS"/>
</dbReference>
<organism evidence="14">
    <name type="scientific">viral metagenome</name>
    <dbReference type="NCBI Taxonomy" id="1070528"/>
    <lineage>
        <taxon>unclassified sequences</taxon>
        <taxon>metagenomes</taxon>
        <taxon>organismal metagenomes</taxon>
    </lineage>
</organism>
<dbReference type="InterPro" id="IPR045097">
    <property type="entry name" value="Thymidate_synth/dCMP_Mease"/>
</dbReference>
<comment type="catalytic activity">
    <reaction evidence="12">
        <text>(6S)-5,6,7,8-tetrahydrofolate + NADP(+) = 7,8-dihydrofolate + NADPH + H(+)</text>
        <dbReference type="Rhea" id="RHEA:15009"/>
        <dbReference type="ChEBI" id="CHEBI:15378"/>
        <dbReference type="ChEBI" id="CHEBI:57451"/>
        <dbReference type="ChEBI" id="CHEBI:57453"/>
        <dbReference type="ChEBI" id="CHEBI:57783"/>
        <dbReference type="ChEBI" id="CHEBI:58349"/>
        <dbReference type="EC" id="1.5.1.3"/>
    </reaction>
</comment>
<dbReference type="PANTHER" id="PTHR11548">
    <property type="entry name" value="THYMIDYLATE SYNTHASE 1"/>
    <property type="match status" value="1"/>
</dbReference>
<dbReference type="PROSITE" id="PS00091">
    <property type="entry name" value="THYMIDYLATE_SYNTHASE"/>
    <property type="match status" value="1"/>
</dbReference>
<comment type="catalytic activity">
    <reaction evidence="11">
        <text>dUMP + (6R)-5,10-methylene-5,6,7,8-tetrahydrofolate = 7,8-dihydrofolate + dTMP</text>
        <dbReference type="Rhea" id="RHEA:12104"/>
        <dbReference type="ChEBI" id="CHEBI:15636"/>
        <dbReference type="ChEBI" id="CHEBI:57451"/>
        <dbReference type="ChEBI" id="CHEBI:63528"/>
        <dbReference type="ChEBI" id="CHEBI:246422"/>
        <dbReference type="EC" id="2.1.1.45"/>
    </reaction>
</comment>
<dbReference type="UniPathway" id="UPA00077">
    <property type="reaction ID" value="UER00158"/>
</dbReference>
<dbReference type="Pfam" id="PF00186">
    <property type="entry name" value="DHFR_1"/>
    <property type="match status" value="1"/>
</dbReference>
<comment type="similarity">
    <text evidence="3">In the N-terminal section; belongs to the dihydrofolate reductase family.</text>
</comment>
<dbReference type="Pfam" id="PF00303">
    <property type="entry name" value="Thymidylat_synt"/>
    <property type="match status" value="1"/>
</dbReference>
<keyword evidence="9" id="KW-0560">Oxidoreductase</keyword>
<dbReference type="InterPro" id="IPR001796">
    <property type="entry name" value="DHFR_dom"/>
</dbReference>
<evidence type="ECO:0000256" key="4">
    <source>
        <dbReference type="ARBA" id="ARBA00022563"/>
    </source>
</evidence>
<evidence type="ECO:0000256" key="6">
    <source>
        <dbReference type="ARBA" id="ARBA00022679"/>
    </source>
</evidence>
<evidence type="ECO:0000256" key="3">
    <source>
        <dbReference type="ARBA" id="ARBA00010176"/>
    </source>
</evidence>
<dbReference type="CDD" id="cd00351">
    <property type="entry name" value="TS_Pyrimidine_HMase"/>
    <property type="match status" value="1"/>
</dbReference>
<keyword evidence="8" id="KW-0521">NADP</keyword>
<dbReference type="PANTHER" id="PTHR11548:SF2">
    <property type="entry name" value="THYMIDYLATE SYNTHASE"/>
    <property type="match status" value="1"/>
</dbReference>
<evidence type="ECO:0000259" key="13">
    <source>
        <dbReference type="PROSITE" id="PS51330"/>
    </source>
</evidence>
<evidence type="ECO:0000256" key="5">
    <source>
        <dbReference type="ARBA" id="ARBA00022603"/>
    </source>
</evidence>
<dbReference type="GO" id="GO:0005829">
    <property type="term" value="C:cytosol"/>
    <property type="evidence" value="ECO:0007669"/>
    <property type="project" value="TreeGrafter"/>
</dbReference>
<reference evidence="14" key="1">
    <citation type="journal article" date="2020" name="Nature">
        <title>Giant virus diversity and host interactions through global metagenomics.</title>
        <authorList>
            <person name="Schulz F."/>
            <person name="Roux S."/>
            <person name="Paez-Espino D."/>
            <person name="Jungbluth S."/>
            <person name="Walsh D.A."/>
            <person name="Denef V.J."/>
            <person name="McMahon K.D."/>
            <person name="Konstantinidis K.T."/>
            <person name="Eloe-Fadrosh E.A."/>
            <person name="Kyrpides N.C."/>
            <person name="Woyke T."/>
        </authorList>
    </citation>
    <scope>NUCLEOTIDE SEQUENCE</scope>
    <source>
        <strain evidence="14">GVMAG-M-3300009422-16</strain>
    </source>
</reference>
<dbReference type="AlphaFoldDB" id="A0A6C0B5R5"/>
<evidence type="ECO:0000256" key="1">
    <source>
        <dbReference type="ARBA" id="ARBA00004903"/>
    </source>
</evidence>
<dbReference type="InterPro" id="IPR000398">
    <property type="entry name" value="Thymidylate_synthase"/>
</dbReference>
<dbReference type="InterPro" id="IPR036926">
    <property type="entry name" value="Thymidate_synth/dCMP_Mease_sf"/>
</dbReference>
<evidence type="ECO:0000256" key="10">
    <source>
        <dbReference type="ARBA" id="ARBA00023268"/>
    </source>
</evidence>
<dbReference type="GO" id="GO:0006231">
    <property type="term" value="P:dTMP biosynthetic process"/>
    <property type="evidence" value="ECO:0007669"/>
    <property type="project" value="InterPro"/>
</dbReference>
<dbReference type="EMBL" id="MN739064">
    <property type="protein sequence ID" value="QHS86868.1"/>
    <property type="molecule type" value="Genomic_DNA"/>
</dbReference>
<feature type="domain" description="DHFR" evidence="13">
    <location>
        <begin position="4"/>
        <end position="189"/>
    </location>
</feature>
<accession>A0A6C0B5R5</accession>
<evidence type="ECO:0000256" key="12">
    <source>
        <dbReference type="ARBA" id="ARBA00048873"/>
    </source>
</evidence>
<keyword evidence="10" id="KW-0511">Multifunctional enzyme</keyword>
<dbReference type="InterPro" id="IPR023451">
    <property type="entry name" value="Thymidate_synth/dCMP_Mease_dom"/>
</dbReference>
<dbReference type="GO" id="GO:0032259">
    <property type="term" value="P:methylation"/>
    <property type="evidence" value="ECO:0007669"/>
    <property type="project" value="UniProtKB-KW"/>
</dbReference>
<dbReference type="GO" id="GO:0006730">
    <property type="term" value="P:one-carbon metabolic process"/>
    <property type="evidence" value="ECO:0007669"/>
    <property type="project" value="UniProtKB-KW"/>
</dbReference>
<dbReference type="InterPro" id="IPR012262">
    <property type="entry name" value="DHFR-TS"/>
</dbReference>
<dbReference type="GO" id="GO:0004146">
    <property type="term" value="F:dihydrofolate reductase activity"/>
    <property type="evidence" value="ECO:0007669"/>
    <property type="project" value="UniProtKB-EC"/>
</dbReference>
<dbReference type="PIRSF" id="PIRSF000389">
    <property type="entry name" value="DHFR-TS"/>
    <property type="match status" value="1"/>
</dbReference>
<keyword evidence="4" id="KW-0554">One-carbon metabolism</keyword>
<dbReference type="CDD" id="cd00209">
    <property type="entry name" value="DHFR"/>
    <property type="match status" value="1"/>
</dbReference>
<dbReference type="PROSITE" id="PS51330">
    <property type="entry name" value="DHFR_2"/>
    <property type="match status" value="1"/>
</dbReference>
<evidence type="ECO:0000256" key="9">
    <source>
        <dbReference type="ARBA" id="ARBA00023002"/>
    </source>
</evidence>
<keyword evidence="7" id="KW-0545">Nucleotide biosynthesis</keyword>
<dbReference type="InterPro" id="IPR024072">
    <property type="entry name" value="DHFR-like_dom_sf"/>
</dbReference>
<dbReference type="PRINTS" id="PR00108">
    <property type="entry name" value="THYMDSNTHASE"/>
</dbReference>
<dbReference type="SUPFAM" id="SSF53597">
    <property type="entry name" value="Dihydrofolate reductase-like"/>
    <property type="match status" value="1"/>
</dbReference>
<dbReference type="FunFam" id="3.30.572.10:FF:000013">
    <property type="entry name" value="Thymidylate synthase"/>
    <property type="match status" value="1"/>
</dbReference>
<evidence type="ECO:0000256" key="11">
    <source>
        <dbReference type="ARBA" id="ARBA00047344"/>
    </source>
</evidence>
<dbReference type="HAMAP" id="MF_00008">
    <property type="entry name" value="Thymidy_synth_bact"/>
    <property type="match status" value="1"/>
</dbReference>
<proteinExistence type="inferred from homology"/>
<protein>
    <recommendedName>
        <fullName evidence="13">DHFR domain-containing protein</fullName>
    </recommendedName>
</protein>